<dbReference type="EMBL" id="X70908">
    <property type="protein sequence ID" value="CAA50263.1"/>
    <property type="molecule type" value="Genomic_DNA"/>
</dbReference>
<dbReference type="GO" id="GO:0016020">
    <property type="term" value="C:membrane"/>
    <property type="evidence" value="ECO:0007669"/>
    <property type="project" value="UniProtKB-SubCell"/>
</dbReference>
<keyword evidence="2" id="KW-0349">Heme</keyword>
<dbReference type="InterPro" id="IPR000701">
    <property type="entry name" value="SuccDH_FuR_B_TM-su"/>
</dbReference>
<evidence type="ECO:0000256" key="6">
    <source>
        <dbReference type="ARBA" id="ARBA00023004"/>
    </source>
</evidence>
<dbReference type="PANTHER" id="PTHR41910">
    <property type="entry name" value="SUCCINATE DEHYDROGENASE 2 MEMBRANE SUBUNIT SDHC"/>
    <property type="match status" value="1"/>
</dbReference>
<name>Q08709_THEAI</name>
<proteinExistence type="predicted"/>
<protein>
    <submittedName>
        <fullName evidence="9">Succinate dehydrogenase</fullName>
    </submittedName>
</protein>
<evidence type="ECO:0000256" key="5">
    <source>
        <dbReference type="ARBA" id="ARBA00022989"/>
    </source>
</evidence>
<evidence type="ECO:0000256" key="8">
    <source>
        <dbReference type="SAM" id="Phobius"/>
    </source>
</evidence>
<feature type="transmembrane region" description="Helical" evidence="8">
    <location>
        <begin position="25"/>
        <end position="44"/>
    </location>
</feature>
<dbReference type="SUPFAM" id="SSF81343">
    <property type="entry name" value="Fumarate reductase respiratory complex transmembrane subunits"/>
    <property type="match status" value="1"/>
</dbReference>
<evidence type="ECO:0000256" key="1">
    <source>
        <dbReference type="ARBA" id="ARBA00004370"/>
    </source>
</evidence>
<keyword evidence="3 8" id="KW-0812">Transmembrane</keyword>
<dbReference type="InterPro" id="IPR039023">
    <property type="entry name" value="SdhC_prok"/>
</dbReference>
<dbReference type="Gene3D" id="1.20.1300.10">
    <property type="entry name" value="Fumarate reductase/succinate dehydrogenase, transmembrane subunit"/>
    <property type="match status" value="1"/>
</dbReference>
<evidence type="ECO:0000256" key="3">
    <source>
        <dbReference type="ARBA" id="ARBA00022692"/>
    </source>
</evidence>
<evidence type="ECO:0000256" key="7">
    <source>
        <dbReference type="ARBA" id="ARBA00023136"/>
    </source>
</evidence>
<keyword evidence="6" id="KW-0408">Iron</keyword>
<dbReference type="InterPro" id="IPR034804">
    <property type="entry name" value="SQR/QFR_C/D"/>
</dbReference>
<keyword evidence="5 8" id="KW-1133">Transmembrane helix</keyword>
<keyword evidence="4" id="KW-0479">Metal-binding</keyword>
<dbReference type="CDD" id="cd03501">
    <property type="entry name" value="SQR_TypeA_SdhC_like"/>
    <property type="match status" value="1"/>
</dbReference>
<accession>Q08709</accession>
<comment type="subcellular location">
    <subcellularLocation>
        <location evidence="1">Membrane</location>
    </subcellularLocation>
</comment>
<keyword evidence="7 8" id="KW-0472">Membrane</keyword>
<organism evidence="9">
    <name type="scientific">Thermoplasma acidophilum</name>
    <dbReference type="NCBI Taxonomy" id="2303"/>
    <lineage>
        <taxon>Archaea</taxon>
        <taxon>Methanobacteriati</taxon>
        <taxon>Thermoplasmatota</taxon>
        <taxon>Thermoplasmata</taxon>
        <taxon>Thermoplasmatales</taxon>
        <taxon>Thermoplasmataceae</taxon>
        <taxon>Thermoplasma</taxon>
    </lineage>
</organism>
<dbReference type="PIR" id="S34620">
    <property type="entry name" value="S34620"/>
</dbReference>
<evidence type="ECO:0000313" key="9">
    <source>
        <dbReference type="EMBL" id="CAA50263.1"/>
    </source>
</evidence>
<dbReference type="AlphaFoldDB" id="Q08709"/>
<dbReference type="Pfam" id="PF01127">
    <property type="entry name" value="Sdh_cyt"/>
    <property type="match status" value="1"/>
</dbReference>
<dbReference type="PANTHER" id="PTHR41910:SF1">
    <property type="entry name" value="SUCCINATE DEHYDROGENASE HYDROPHOBIC MEMBRANE ANCHOR SUBUNIT"/>
    <property type="match status" value="1"/>
</dbReference>
<evidence type="ECO:0000256" key="2">
    <source>
        <dbReference type="ARBA" id="ARBA00022617"/>
    </source>
</evidence>
<dbReference type="GO" id="GO:0046872">
    <property type="term" value="F:metal ion binding"/>
    <property type="evidence" value="ECO:0007669"/>
    <property type="project" value="UniProtKB-KW"/>
</dbReference>
<feature type="transmembrane region" description="Helical" evidence="8">
    <location>
        <begin position="74"/>
        <end position="97"/>
    </location>
</feature>
<evidence type="ECO:0000256" key="4">
    <source>
        <dbReference type="ARBA" id="ARBA00022723"/>
    </source>
</evidence>
<sequence>MVEANKEMKEGISAWAKFYRKGTGYFAFAFHRLSGLVILFYLYLHYAVLSNLLRGQATYNAIVKSITYGPYDSFLALDFLLALVIFYHGANGVRLALNEFGIGMQHHKALFFTFEIIAMILLGLFDYYALQFVGVGF</sequence>
<reference evidence="9" key="1">
    <citation type="journal article" date="1993" name="Biochim. Biophys. Acta">
        <title>Nucleotide sequence of a putative succinate dehydrogenase operon in Thermoplasma acidophilum.</title>
        <authorList>
            <person name="Bach M."/>
            <person name="Reilaender H."/>
            <person name="Gaertner P."/>
            <person name="Lottspeich F."/>
            <person name="Michel H."/>
        </authorList>
    </citation>
    <scope>NUCLEOTIDE SEQUENCE</scope>
    <source>
        <strain evidence="9">122-1B2 AMRC-914</strain>
    </source>
</reference>
<feature type="transmembrane region" description="Helical" evidence="8">
    <location>
        <begin position="109"/>
        <end position="130"/>
    </location>
</feature>